<protein>
    <submittedName>
        <fullName evidence="1">Uncharacterized protein</fullName>
    </submittedName>
</protein>
<proteinExistence type="predicted"/>
<dbReference type="Proteomes" id="UP000070134">
    <property type="component" value="Plasmid pSA01"/>
</dbReference>
<keyword evidence="2" id="KW-1185">Reference proteome</keyword>
<gene>
    <name evidence="1" type="ORF">SA2016_4101</name>
</gene>
<dbReference type="AlphaFoldDB" id="A0A127A606"/>
<name>A0A127A606_9MICC</name>
<evidence type="ECO:0000313" key="1">
    <source>
        <dbReference type="EMBL" id="AMM34753.1"/>
    </source>
</evidence>
<organism evidence="1 2">
    <name type="scientific">Sinomonas atrocyanea</name>
    <dbReference type="NCBI Taxonomy" id="37927"/>
    <lineage>
        <taxon>Bacteria</taxon>
        <taxon>Bacillati</taxon>
        <taxon>Actinomycetota</taxon>
        <taxon>Actinomycetes</taxon>
        <taxon>Micrococcales</taxon>
        <taxon>Micrococcaceae</taxon>
        <taxon>Sinomonas</taxon>
    </lineage>
</organism>
<geneLocation type="plasmid" evidence="1 2">
    <name>pSA01</name>
</geneLocation>
<sequence>MTVRQQPDGTWWVRIWDASMRIMDEGPLSWEGEGGFHLRGLDFVLPWIPAGYGYQGWQTEEDGSYTAVLQRQGFGRD</sequence>
<reference evidence="1 2" key="1">
    <citation type="submission" date="2016-02" db="EMBL/GenBank/DDBJ databases">
        <title>Complete genome of Sinomonas atrocyanea KCTC 3377.</title>
        <authorList>
            <person name="Kim K.M."/>
        </authorList>
    </citation>
    <scope>NUCLEOTIDE SEQUENCE [LARGE SCALE GENOMIC DNA]</scope>
    <source>
        <strain evidence="1 2">KCTC 3377</strain>
        <plasmid evidence="1 2">pSA01</plasmid>
    </source>
</reference>
<evidence type="ECO:0000313" key="2">
    <source>
        <dbReference type="Proteomes" id="UP000070134"/>
    </source>
</evidence>
<dbReference type="EMBL" id="CP014519">
    <property type="protein sequence ID" value="AMM34753.1"/>
    <property type="molecule type" value="Genomic_DNA"/>
</dbReference>
<dbReference type="KEGG" id="satk:SA2016_4101"/>
<accession>A0A127A606</accession>
<keyword evidence="1" id="KW-0614">Plasmid</keyword>